<dbReference type="InterPro" id="IPR036388">
    <property type="entry name" value="WH-like_DNA-bd_sf"/>
</dbReference>
<evidence type="ECO:0000256" key="2">
    <source>
        <dbReference type="ARBA" id="ARBA00023125"/>
    </source>
</evidence>
<proteinExistence type="predicted"/>
<evidence type="ECO:0000256" key="1">
    <source>
        <dbReference type="ARBA" id="ARBA00023015"/>
    </source>
</evidence>
<name>A0ABU9IBH9_9SPHN</name>
<dbReference type="InterPro" id="IPR002577">
    <property type="entry name" value="HTH_HxlR"/>
</dbReference>
<comment type="caution">
    <text evidence="5">The sequence shown here is derived from an EMBL/GenBank/DDBJ whole genome shotgun (WGS) entry which is preliminary data.</text>
</comment>
<dbReference type="PROSITE" id="PS51118">
    <property type="entry name" value="HTH_HXLR"/>
    <property type="match status" value="1"/>
</dbReference>
<keyword evidence="3" id="KW-0804">Transcription</keyword>
<dbReference type="Proteomes" id="UP001497045">
    <property type="component" value="Unassembled WGS sequence"/>
</dbReference>
<reference evidence="5 6" key="1">
    <citation type="submission" date="2024-04" db="EMBL/GenBank/DDBJ databases">
        <title>Aurantiacibacter sp. DGU6 16S ribosomal RNA gene Genome sequencing and assembly.</title>
        <authorList>
            <person name="Park S."/>
        </authorList>
    </citation>
    <scope>NUCLEOTIDE SEQUENCE [LARGE SCALE GENOMIC DNA]</scope>
    <source>
        <strain evidence="5 6">DGU6</strain>
    </source>
</reference>
<dbReference type="PANTHER" id="PTHR33204:SF18">
    <property type="entry name" value="TRANSCRIPTIONAL REGULATORY PROTEIN"/>
    <property type="match status" value="1"/>
</dbReference>
<organism evidence="5 6">
    <name type="scientific">Aurantiacibacter gilvus</name>
    <dbReference type="NCBI Taxonomy" id="3139141"/>
    <lineage>
        <taxon>Bacteria</taxon>
        <taxon>Pseudomonadati</taxon>
        <taxon>Pseudomonadota</taxon>
        <taxon>Alphaproteobacteria</taxon>
        <taxon>Sphingomonadales</taxon>
        <taxon>Erythrobacteraceae</taxon>
        <taxon>Aurantiacibacter</taxon>
    </lineage>
</organism>
<protein>
    <submittedName>
        <fullName evidence="5">Helix-turn-helix domain-containing protein</fullName>
    </submittedName>
</protein>
<dbReference type="Pfam" id="PF01638">
    <property type="entry name" value="HxlR"/>
    <property type="match status" value="1"/>
</dbReference>
<evidence type="ECO:0000259" key="4">
    <source>
        <dbReference type="PROSITE" id="PS51118"/>
    </source>
</evidence>
<accession>A0ABU9IBH9</accession>
<evidence type="ECO:0000256" key="3">
    <source>
        <dbReference type="ARBA" id="ARBA00023163"/>
    </source>
</evidence>
<gene>
    <name evidence="5" type="ORF">AAEO60_03770</name>
</gene>
<sequence length="224" mass="23929">MASQHGKWYGDACGTAFGLEILGERWAMLIVRELLLGPRRFSDLREALPGISAKVLTERLENLAGWGVLTRHKLAPPASGKVYELTEWGYAAEPAIMELGRWAALSAKHDPQLPLSAVSLMTSMKTMQLPVLADAPDMRIGMQVGAEEFVVSISAGQFAAERGAVEDCQAVLRAPAAPPIAGALYADIPLEALEADAGLKVEGDRALVVRFLGLFGLPPKLDAA</sequence>
<dbReference type="InterPro" id="IPR036390">
    <property type="entry name" value="WH_DNA-bd_sf"/>
</dbReference>
<keyword evidence="6" id="KW-1185">Reference proteome</keyword>
<dbReference type="PANTHER" id="PTHR33204">
    <property type="entry name" value="TRANSCRIPTIONAL REGULATOR, MARR FAMILY"/>
    <property type="match status" value="1"/>
</dbReference>
<dbReference type="Gene3D" id="1.10.10.10">
    <property type="entry name" value="Winged helix-like DNA-binding domain superfamily/Winged helix DNA-binding domain"/>
    <property type="match status" value="1"/>
</dbReference>
<dbReference type="RefSeq" id="WP_341672308.1">
    <property type="nucleotide sequence ID" value="NZ_JBBYHV010000001.1"/>
</dbReference>
<keyword evidence="2" id="KW-0238">DNA-binding</keyword>
<evidence type="ECO:0000313" key="5">
    <source>
        <dbReference type="EMBL" id="MEL1249782.1"/>
    </source>
</evidence>
<feature type="domain" description="HTH hxlR-type" evidence="4">
    <location>
        <begin position="13"/>
        <end position="111"/>
    </location>
</feature>
<keyword evidence="1" id="KW-0805">Transcription regulation</keyword>
<evidence type="ECO:0000313" key="6">
    <source>
        <dbReference type="Proteomes" id="UP001497045"/>
    </source>
</evidence>
<dbReference type="EMBL" id="JBBYHV010000001">
    <property type="protein sequence ID" value="MEL1249782.1"/>
    <property type="molecule type" value="Genomic_DNA"/>
</dbReference>
<dbReference type="SUPFAM" id="SSF46785">
    <property type="entry name" value="Winged helix' DNA-binding domain"/>
    <property type="match status" value="1"/>
</dbReference>